<reference evidence="3 4" key="1">
    <citation type="submission" date="2019-07" db="EMBL/GenBank/DDBJ databases">
        <title>Aquicoccus porphyridii gen. nov., sp. nov., isolated from a small marine red alga, Porphyridium marinum.</title>
        <authorList>
            <person name="Liu L."/>
        </authorList>
    </citation>
    <scope>NUCLEOTIDE SEQUENCE [LARGE SCALE GENOMIC DNA]</scope>
    <source>
        <strain evidence="3 4">L1 8-17</strain>
    </source>
</reference>
<dbReference type="PANTHER" id="PTHR30157:SF0">
    <property type="entry name" value="NADPH-DEPENDENT FERRIC-CHELATE REDUCTASE"/>
    <property type="match status" value="1"/>
</dbReference>
<dbReference type="GO" id="GO:0016491">
    <property type="term" value="F:oxidoreductase activity"/>
    <property type="evidence" value="ECO:0007669"/>
    <property type="project" value="InterPro"/>
</dbReference>
<accession>A0A5A9Z770</accession>
<evidence type="ECO:0000259" key="2">
    <source>
        <dbReference type="PROSITE" id="PS51384"/>
    </source>
</evidence>
<dbReference type="Gene3D" id="3.40.50.80">
    <property type="entry name" value="Nucleotide-binding domain of ferredoxin-NADP reductase (FNR) module"/>
    <property type="match status" value="1"/>
</dbReference>
<dbReference type="InterPro" id="IPR017938">
    <property type="entry name" value="Riboflavin_synthase-like_b-brl"/>
</dbReference>
<organism evidence="3 4">
    <name type="scientific">Aquicoccus porphyridii</name>
    <dbReference type="NCBI Taxonomy" id="1852029"/>
    <lineage>
        <taxon>Bacteria</taxon>
        <taxon>Pseudomonadati</taxon>
        <taxon>Pseudomonadota</taxon>
        <taxon>Alphaproteobacteria</taxon>
        <taxon>Rhodobacterales</taxon>
        <taxon>Paracoccaceae</taxon>
        <taxon>Aquicoccus</taxon>
    </lineage>
</organism>
<dbReference type="AlphaFoldDB" id="A0A5A9Z770"/>
<feature type="domain" description="FAD-binding FR-type" evidence="2">
    <location>
        <begin position="111"/>
        <end position="234"/>
    </location>
</feature>
<proteinExistence type="inferred from homology"/>
<protein>
    <submittedName>
        <fullName evidence="3">Siderophore-interacting protein</fullName>
    </submittedName>
</protein>
<comment type="caution">
    <text evidence="3">The sequence shown here is derived from an EMBL/GenBank/DDBJ whole genome shotgun (WGS) entry which is preliminary data.</text>
</comment>
<dbReference type="Pfam" id="PF08021">
    <property type="entry name" value="FAD_binding_9"/>
    <property type="match status" value="1"/>
</dbReference>
<dbReference type="Proteomes" id="UP000325291">
    <property type="component" value="Unassembled WGS sequence"/>
</dbReference>
<keyword evidence="4" id="KW-1185">Reference proteome</keyword>
<evidence type="ECO:0000313" key="3">
    <source>
        <dbReference type="EMBL" id="KAA0913001.1"/>
    </source>
</evidence>
<dbReference type="Pfam" id="PF04954">
    <property type="entry name" value="SIP"/>
    <property type="match status" value="1"/>
</dbReference>
<evidence type="ECO:0000313" key="4">
    <source>
        <dbReference type="Proteomes" id="UP000325291"/>
    </source>
</evidence>
<name>A0A5A9Z770_9RHOB</name>
<dbReference type="PANTHER" id="PTHR30157">
    <property type="entry name" value="FERRIC REDUCTASE, NADPH-DEPENDENT"/>
    <property type="match status" value="1"/>
</dbReference>
<dbReference type="InterPro" id="IPR039261">
    <property type="entry name" value="FNR_nucleotide-bd"/>
</dbReference>
<dbReference type="InterPro" id="IPR017927">
    <property type="entry name" value="FAD-bd_FR_type"/>
</dbReference>
<dbReference type="Gene3D" id="2.40.30.10">
    <property type="entry name" value="Translation factors"/>
    <property type="match status" value="1"/>
</dbReference>
<dbReference type="RefSeq" id="WP_111364399.1">
    <property type="nucleotide sequence ID" value="NZ_JASHJG010000032.1"/>
</dbReference>
<dbReference type="InterPro" id="IPR039374">
    <property type="entry name" value="SIP_fam"/>
</dbReference>
<dbReference type="PROSITE" id="PS51384">
    <property type="entry name" value="FAD_FR"/>
    <property type="match status" value="1"/>
</dbReference>
<dbReference type="InterPro" id="IPR013113">
    <property type="entry name" value="SIP_FAD-bd"/>
</dbReference>
<gene>
    <name evidence="3" type="ORF">FLO80_14340</name>
</gene>
<dbReference type="InterPro" id="IPR007037">
    <property type="entry name" value="SIP_rossman_dom"/>
</dbReference>
<dbReference type="CDD" id="cd06193">
    <property type="entry name" value="siderophore_interacting"/>
    <property type="match status" value="1"/>
</dbReference>
<sequence length="352" mass="38379">MSRHIDFAHRAETMLQGLDPERLREAMLAEAREHGLEVVHDADGALVILTAYGRYTLALEAGKARAAVDSPRADWLFALKEGLTEKVSALHSGAALRMRWSDALSEGSRPPNFQFVEIRSVEPVGRDFVRITVCAEDVSAFGEDAIHFRLVLPPLGDTQPEWPRIAASGATTWPKGEKVLHRPVYTVRHIDVSRCELAFDLFLHDGGRATAWARSVRVGTRVGLTGPGGGGIPETRRITFYADETGFPAVARILEALPTDAIGQAVLSARDGAACGYPLPAHPGVDVHWHAQRTSTQLADCAIADQAVHKGGTLWFAAEKAGAQKLRGWCKTNGIDLRDHYVAAFWTQGDRI</sequence>
<comment type="similarity">
    <text evidence="1">Belongs to the SIP oxidoreductase family.</text>
</comment>
<dbReference type="SUPFAM" id="SSF63380">
    <property type="entry name" value="Riboflavin synthase domain-like"/>
    <property type="match status" value="1"/>
</dbReference>
<dbReference type="EMBL" id="VINQ01000011">
    <property type="protein sequence ID" value="KAA0913001.1"/>
    <property type="molecule type" value="Genomic_DNA"/>
</dbReference>
<evidence type="ECO:0000256" key="1">
    <source>
        <dbReference type="ARBA" id="ARBA00035644"/>
    </source>
</evidence>